<feature type="compositionally biased region" description="Basic and acidic residues" evidence="1">
    <location>
        <begin position="302"/>
        <end position="334"/>
    </location>
</feature>
<name>A0A4W5LCV9_9TELE</name>
<feature type="region of interest" description="Disordered" evidence="1">
    <location>
        <begin position="1"/>
        <end position="28"/>
    </location>
</feature>
<proteinExistence type="predicted"/>
<evidence type="ECO:0000256" key="1">
    <source>
        <dbReference type="SAM" id="MobiDB-lite"/>
    </source>
</evidence>
<dbReference type="PANTHER" id="PTHR33772:SF1">
    <property type="entry name" value="PROTEIN TBATA"/>
    <property type="match status" value="1"/>
</dbReference>
<dbReference type="Proteomes" id="UP000314982">
    <property type="component" value="Unassembled WGS sequence"/>
</dbReference>
<feature type="region of interest" description="Disordered" evidence="1">
    <location>
        <begin position="147"/>
        <end position="198"/>
    </location>
</feature>
<reference evidence="3" key="1">
    <citation type="submission" date="2018-06" db="EMBL/GenBank/DDBJ databases">
        <title>Genome assembly of Danube salmon.</title>
        <authorList>
            <person name="Macqueen D.J."/>
            <person name="Gundappa M.K."/>
        </authorList>
    </citation>
    <scope>NUCLEOTIDE SEQUENCE [LARGE SCALE GENOMIC DNA]</scope>
</reference>
<dbReference type="AlphaFoldDB" id="A0A4W5LCV9"/>
<feature type="compositionally biased region" description="Polar residues" evidence="1">
    <location>
        <begin position="171"/>
        <end position="193"/>
    </location>
</feature>
<protein>
    <recommendedName>
        <fullName evidence="4">Thymus, brain and testes associated</fullName>
    </recommendedName>
</protein>
<feature type="compositionally biased region" description="Acidic residues" evidence="1">
    <location>
        <begin position="336"/>
        <end position="345"/>
    </location>
</feature>
<dbReference type="GeneTree" id="ENSGT00510000048896"/>
<feature type="compositionally biased region" description="Basic and acidic residues" evidence="1">
    <location>
        <begin position="10"/>
        <end position="26"/>
    </location>
</feature>
<dbReference type="PANTHER" id="PTHR33772">
    <property type="entry name" value="THYMUS, BRAIN AND TESTES-ASSOCIATED"/>
    <property type="match status" value="1"/>
</dbReference>
<evidence type="ECO:0000313" key="3">
    <source>
        <dbReference type="Proteomes" id="UP000314982"/>
    </source>
</evidence>
<sequence>MSVFNSLDSCGEKKMSDRNTGHHDDNVIPYTAEVPNTATRGSPRFGALSHHSFFSRHNPHPHRVTHIQGLNGIPVCMVNDDWYVTTSLFPHPLIKSQVFRTSTGAPFSLPAGHSVYGGRYSTGRRTALLSEAWKEELKDLSVKVSISTQDRKDEKDENEEEGLGPVRRKTQYSAQTGRIIPPSSQAYQRSHQAQTHRHPPAPALHQQELMVLELLCQILQTDSLSLVQQWLLLAGQREKDLVMGLIQQAMKDSVFPRQQRLTEGEVPRRHPRTSLSGRVLTSCGHRKQRLHTSSSQMQLPISKEDQPERIGEAEILEVHPDSPKPPESKQHIPQDDQMDQCDQND</sequence>
<dbReference type="STRING" id="62062.ENSHHUP00000023726"/>
<dbReference type="Pfam" id="PF15256">
    <property type="entry name" value="SPATIAL"/>
    <property type="match status" value="1"/>
</dbReference>
<dbReference type="Ensembl" id="ENSHHUT00000024619.1">
    <property type="protein sequence ID" value="ENSHHUP00000023726.1"/>
    <property type="gene ID" value="ENSHHUG00000014884.1"/>
</dbReference>
<keyword evidence="3" id="KW-1185">Reference proteome</keyword>
<organism evidence="2 3">
    <name type="scientific">Hucho hucho</name>
    <name type="common">huchen</name>
    <dbReference type="NCBI Taxonomy" id="62062"/>
    <lineage>
        <taxon>Eukaryota</taxon>
        <taxon>Metazoa</taxon>
        <taxon>Chordata</taxon>
        <taxon>Craniata</taxon>
        <taxon>Vertebrata</taxon>
        <taxon>Euteleostomi</taxon>
        <taxon>Actinopterygii</taxon>
        <taxon>Neopterygii</taxon>
        <taxon>Teleostei</taxon>
        <taxon>Protacanthopterygii</taxon>
        <taxon>Salmoniformes</taxon>
        <taxon>Salmonidae</taxon>
        <taxon>Salmoninae</taxon>
        <taxon>Hucho</taxon>
    </lineage>
</organism>
<dbReference type="InterPro" id="IPR037394">
    <property type="entry name" value="TBATA-like"/>
</dbReference>
<reference evidence="2" key="2">
    <citation type="submission" date="2025-08" db="UniProtKB">
        <authorList>
            <consortium name="Ensembl"/>
        </authorList>
    </citation>
    <scope>IDENTIFICATION</scope>
</reference>
<evidence type="ECO:0008006" key="4">
    <source>
        <dbReference type="Google" id="ProtNLM"/>
    </source>
</evidence>
<evidence type="ECO:0000313" key="2">
    <source>
        <dbReference type="Ensembl" id="ENSHHUP00000023726.1"/>
    </source>
</evidence>
<reference evidence="2" key="3">
    <citation type="submission" date="2025-09" db="UniProtKB">
        <authorList>
            <consortium name="Ensembl"/>
        </authorList>
    </citation>
    <scope>IDENTIFICATION</scope>
</reference>
<feature type="region of interest" description="Disordered" evidence="1">
    <location>
        <begin position="259"/>
        <end position="345"/>
    </location>
</feature>
<accession>A0A4W5LCV9</accession>